<comment type="subcellular location">
    <subcellularLocation>
        <location evidence="1 13">Cytoplasm</location>
    </subcellularLocation>
</comment>
<evidence type="ECO:0000313" key="15">
    <source>
        <dbReference type="EMBL" id="XBS36415.1"/>
    </source>
</evidence>
<evidence type="ECO:0000256" key="9">
    <source>
        <dbReference type="ARBA" id="ARBA00022842"/>
    </source>
</evidence>
<keyword evidence="11 13" id="KW-0030">Aminoacyl-tRNA synthetase</keyword>
<keyword evidence="5 13" id="KW-0436">Ligase</keyword>
<dbReference type="SUPFAM" id="SSF55681">
    <property type="entry name" value="Class II aaRS and biotin synthetases"/>
    <property type="match status" value="1"/>
</dbReference>
<dbReference type="GO" id="GO:0000049">
    <property type="term" value="F:tRNA binding"/>
    <property type="evidence" value="ECO:0007669"/>
    <property type="project" value="InterPro"/>
</dbReference>
<dbReference type="InterPro" id="IPR010978">
    <property type="entry name" value="tRNA-bd_arm"/>
</dbReference>
<gene>
    <name evidence="13 15" type="primary">pheS</name>
    <name evidence="15" type="ORF">VZ068_13015</name>
</gene>
<dbReference type="NCBIfam" id="TIGR00468">
    <property type="entry name" value="pheS"/>
    <property type="match status" value="1"/>
</dbReference>
<evidence type="ECO:0000256" key="12">
    <source>
        <dbReference type="ARBA" id="ARBA00049255"/>
    </source>
</evidence>
<dbReference type="FunFam" id="3.30.930.10:FF:000003">
    <property type="entry name" value="Phenylalanine--tRNA ligase alpha subunit"/>
    <property type="match status" value="1"/>
</dbReference>
<dbReference type="PANTHER" id="PTHR11538:SF41">
    <property type="entry name" value="PHENYLALANINE--TRNA LIGASE, MITOCHONDRIAL"/>
    <property type="match status" value="1"/>
</dbReference>
<dbReference type="GO" id="GO:0005737">
    <property type="term" value="C:cytoplasm"/>
    <property type="evidence" value="ECO:0007669"/>
    <property type="project" value="UniProtKB-SubCell"/>
</dbReference>
<comment type="catalytic activity">
    <reaction evidence="12 13">
        <text>tRNA(Phe) + L-phenylalanine + ATP = L-phenylalanyl-tRNA(Phe) + AMP + diphosphate + H(+)</text>
        <dbReference type="Rhea" id="RHEA:19413"/>
        <dbReference type="Rhea" id="RHEA-COMP:9668"/>
        <dbReference type="Rhea" id="RHEA-COMP:9699"/>
        <dbReference type="ChEBI" id="CHEBI:15378"/>
        <dbReference type="ChEBI" id="CHEBI:30616"/>
        <dbReference type="ChEBI" id="CHEBI:33019"/>
        <dbReference type="ChEBI" id="CHEBI:58095"/>
        <dbReference type="ChEBI" id="CHEBI:78442"/>
        <dbReference type="ChEBI" id="CHEBI:78531"/>
        <dbReference type="ChEBI" id="CHEBI:456215"/>
        <dbReference type="EC" id="6.1.1.20"/>
    </reaction>
</comment>
<evidence type="ECO:0000256" key="6">
    <source>
        <dbReference type="ARBA" id="ARBA00022723"/>
    </source>
</evidence>
<evidence type="ECO:0000259" key="14">
    <source>
        <dbReference type="PROSITE" id="PS50862"/>
    </source>
</evidence>
<comment type="cofactor">
    <cofactor evidence="13">
        <name>Mg(2+)</name>
        <dbReference type="ChEBI" id="CHEBI:18420"/>
    </cofactor>
    <text evidence="13">Binds 2 magnesium ions per tetramer.</text>
</comment>
<keyword evidence="10 13" id="KW-0648">Protein biosynthesis</keyword>
<evidence type="ECO:0000256" key="13">
    <source>
        <dbReference type="HAMAP-Rule" id="MF_00281"/>
    </source>
</evidence>
<evidence type="ECO:0000256" key="8">
    <source>
        <dbReference type="ARBA" id="ARBA00022840"/>
    </source>
</evidence>
<evidence type="ECO:0000256" key="3">
    <source>
        <dbReference type="ARBA" id="ARBA00011209"/>
    </source>
</evidence>
<dbReference type="GO" id="GO:0006432">
    <property type="term" value="P:phenylalanyl-tRNA aminoacylation"/>
    <property type="evidence" value="ECO:0007669"/>
    <property type="project" value="UniProtKB-UniRule"/>
</dbReference>
<dbReference type="Gene3D" id="3.30.930.10">
    <property type="entry name" value="Bira Bifunctional Protein, Domain 2"/>
    <property type="match status" value="1"/>
</dbReference>
<evidence type="ECO:0000256" key="11">
    <source>
        <dbReference type="ARBA" id="ARBA00023146"/>
    </source>
</evidence>
<evidence type="ECO:0000256" key="5">
    <source>
        <dbReference type="ARBA" id="ARBA00022598"/>
    </source>
</evidence>
<dbReference type="GO" id="GO:0000287">
    <property type="term" value="F:magnesium ion binding"/>
    <property type="evidence" value="ECO:0007669"/>
    <property type="project" value="UniProtKB-UniRule"/>
</dbReference>
<keyword evidence="6 13" id="KW-0479">Metal-binding</keyword>
<protein>
    <recommendedName>
        <fullName evidence="13">Phenylalanine--tRNA ligase alpha subunit</fullName>
        <ecNumber evidence="13">6.1.1.20</ecNumber>
    </recommendedName>
    <alternativeName>
        <fullName evidence="13">Phenylalanyl-tRNA synthetase alpha subunit</fullName>
        <shortName evidence="13">PheRS</shortName>
    </alternativeName>
</protein>
<dbReference type="InterPro" id="IPR022911">
    <property type="entry name" value="Phe_tRNA_ligase_alpha1_bac"/>
</dbReference>
<keyword evidence="7 13" id="KW-0547">Nucleotide-binding</keyword>
<evidence type="ECO:0000256" key="10">
    <source>
        <dbReference type="ARBA" id="ARBA00022917"/>
    </source>
</evidence>
<dbReference type="EMBL" id="CP144460">
    <property type="protein sequence ID" value="XBS36415.1"/>
    <property type="molecule type" value="Genomic_DNA"/>
</dbReference>
<evidence type="ECO:0000256" key="2">
    <source>
        <dbReference type="ARBA" id="ARBA00010207"/>
    </source>
</evidence>
<evidence type="ECO:0000256" key="1">
    <source>
        <dbReference type="ARBA" id="ARBA00004496"/>
    </source>
</evidence>
<dbReference type="SUPFAM" id="SSF46589">
    <property type="entry name" value="tRNA-binding arm"/>
    <property type="match status" value="1"/>
</dbReference>
<dbReference type="RefSeq" id="WP_349655542.1">
    <property type="nucleotide sequence ID" value="NZ_CP144460.1"/>
</dbReference>
<sequence length="331" mass="37222">MSEIQSLTERALADVAAAQTPDQLEALRVALLGKSGSVTAQLKQLGTLPPDQRKAAGEAINQTRDTLTAALSERKATLETAALDARLACERIDVTLPGRRSERGGLHPVTRTLERIVEIFARLGYELSDGPEIEDDWHNFEALNFPPHHPARAMHDTFYFGDGRLLRTHTSGVQVRYMDAHTPPLRMIAAGKVYRSDSDQTHSPMFHQVEGLLVDEHSTFADLKGTLSEFVRAFFERDFEMRFRPSYFPFVEPGAEVDIAWQQPDGSTRWLEVLGCGMVHPNVLRSVGIDPERYTGFAFGLGVERFAMLRYGVNDLRAFFENDVRFLRQFA</sequence>
<dbReference type="Pfam" id="PF01409">
    <property type="entry name" value="tRNA-synt_2d"/>
    <property type="match status" value="1"/>
</dbReference>
<dbReference type="InterPro" id="IPR004529">
    <property type="entry name" value="Phe-tRNA-synth_IIc_asu"/>
</dbReference>
<dbReference type="InterPro" id="IPR006195">
    <property type="entry name" value="aa-tRNA-synth_II"/>
</dbReference>
<reference evidence="15" key="1">
    <citation type="submission" date="2024-02" db="EMBL/GenBank/DDBJ databases">
        <title>Complete genome sequence of Xanthomonas sp. 10-10.</title>
        <authorList>
            <person name="Biessy A."/>
            <person name="Ciotola M."/>
            <person name="Cadieux M."/>
            <person name="Soufiane B."/>
            <person name="Laforest M."/>
            <person name="Filion M."/>
        </authorList>
    </citation>
    <scope>NUCLEOTIDE SEQUENCE</scope>
    <source>
        <strain evidence="15">10-10</strain>
    </source>
</reference>
<dbReference type="CDD" id="cd00496">
    <property type="entry name" value="PheRS_alpha_core"/>
    <property type="match status" value="1"/>
</dbReference>
<accession>A0AAU7P3V2</accession>
<dbReference type="Pfam" id="PF02912">
    <property type="entry name" value="Phe_tRNA-synt_N"/>
    <property type="match status" value="1"/>
</dbReference>
<feature type="binding site" evidence="13">
    <location>
        <position position="252"/>
    </location>
    <ligand>
        <name>Mg(2+)</name>
        <dbReference type="ChEBI" id="CHEBI:18420"/>
        <note>shared with beta subunit</note>
    </ligand>
</feature>
<comment type="subunit">
    <text evidence="3 13">Tetramer of two alpha and two beta subunits.</text>
</comment>
<keyword evidence="4 13" id="KW-0963">Cytoplasm</keyword>
<evidence type="ECO:0000256" key="7">
    <source>
        <dbReference type="ARBA" id="ARBA00022741"/>
    </source>
</evidence>
<dbReference type="HAMAP" id="MF_00281">
    <property type="entry name" value="Phe_tRNA_synth_alpha1"/>
    <property type="match status" value="1"/>
</dbReference>
<dbReference type="GO" id="GO:0005524">
    <property type="term" value="F:ATP binding"/>
    <property type="evidence" value="ECO:0007669"/>
    <property type="project" value="UniProtKB-UniRule"/>
</dbReference>
<dbReference type="AlphaFoldDB" id="A0AAU7P3V2"/>
<evidence type="ECO:0000256" key="4">
    <source>
        <dbReference type="ARBA" id="ARBA00022490"/>
    </source>
</evidence>
<keyword evidence="9 13" id="KW-0460">Magnesium</keyword>
<name>A0AAU7P3V2_9XANT</name>
<dbReference type="InterPro" id="IPR004188">
    <property type="entry name" value="Phe-tRNA_ligase_II_N"/>
</dbReference>
<feature type="domain" description="Aminoacyl-transfer RNA synthetases class-II family profile" evidence="14">
    <location>
        <begin position="116"/>
        <end position="329"/>
    </location>
</feature>
<dbReference type="EC" id="6.1.1.20" evidence="13"/>
<keyword evidence="8 13" id="KW-0067">ATP-binding</keyword>
<dbReference type="PROSITE" id="PS50862">
    <property type="entry name" value="AA_TRNA_LIGASE_II"/>
    <property type="match status" value="1"/>
</dbReference>
<dbReference type="InterPro" id="IPR002319">
    <property type="entry name" value="Phenylalanyl-tRNA_Synthase"/>
</dbReference>
<dbReference type="GO" id="GO:0004826">
    <property type="term" value="F:phenylalanine-tRNA ligase activity"/>
    <property type="evidence" value="ECO:0007669"/>
    <property type="project" value="UniProtKB-UniRule"/>
</dbReference>
<comment type="similarity">
    <text evidence="2 13">Belongs to the class-II aminoacyl-tRNA synthetase family. Phe-tRNA synthetase alpha subunit type 1 subfamily.</text>
</comment>
<organism evidence="15">
    <name type="scientific">Xanthomonas sp. 10-10</name>
    <dbReference type="NCBI Taxonomy" id="3115848"/>
    <lineage>
        <taxon>Bacteria</taxon>
        <taxon>Pseudomonadati</taxon>
        <taxon>Pseudomonadota</taxon>
        <taxon>Gammaproteobacteria</taxon>
        <taxon>Lysobacterales</taxon>
        <taxon>Lysobacteraceae</taxon>
        <taxon>Xanthomonas</taxon>
    </lineage>
</organism>
<proteinExistence type="inferred from homology"/>
<dbReference type="InterPro" id="IPR045864">
    <property type="entry name" value="aa-tRNA-synth_II/BPL/LPL"/>
</dbReference>
<dbReference type="PANTHER" id="PTHR11538">
    <property type="entry name" value="PHENYLALANYL-TRNA SYNTHETASE"/>
    <property type="match status" value="1"/>
</dbReference>